<protein>
    <submittedName>
        <fullName evidence="1">Uncharacterized protein</fullName>
    </submittedName>
</protein>
<sequence>MALGDRPVLFIQRHHLPNASDLLIDRWIPGILPHSCHTHRATTVLSPPFQPQGLSYVLDHR</sequence>
<reference evidence="2" key="1">
    <citation type="journal article" date="2012" name="Science">
        <title>The Paleozoic origin of enzymatic lignin decomposition reconstructed from 31 fungal genomes.</title>
        <authorList>
            <person name="Floudas D."/>
            <person name="Binder M."/>
            <person name="Riley R."/>
            <person name="Barry K."/>
            <person name="Blanchette R.A."/>
            <person name="Henrissat B."/>
            <person name="Martinez A.T."/>
            <person name="Otillar R."/>
            <person name="Spatafora J.W."/>
            <person name="Yadav J.S."/>
            <person name="Aerts A."/>
            <person name="Benoit I."/>
            <person name="Boyd A."/>
            <person name="Carlson A."/>
            <person name="Copeland A."/>
            <person name="Coutinho P.M."/>
            <person name="de Vries R.P."/>
            <person name="Ferreira P."/>
            <person name="Findley K."/>
            <person name="Foster B."/>
            <person name="Gaskell J."/>
            <person name="Glotzer D."/>
            <person name="Gorecki P."/>
            <person name="Heitman J."/>
            <person name="Hesse C."/>
            <person name="Hori C."/>
            <person name="Igarashi K."/>
            <person name="Jurgens J.A."/>
            <person name="Kallen N."/>
            <person name="Kersten P."/>
            <person name="Kohler A."/>
            <person name="Kuees U."/>
            <person name="Kumar T.K.A."/>
            <person name="Kuo A."/>
            <person name="LaButti K."/>
            <person name="Larrondo L.F."/>
            <person name="Lindquist E."/>
            <person name="Ling A."/>
            <person name="Lombard V."/>
            <person name="Lucas S."/>
            <person name="Lundell T."/>
            <person name="Martin R."/>
            <person name="McLaughlin D.J."/>
            <person name="Morgenstern I."/>
            <person name="Morin E."/>
            <person name="Murat C."/>
            <person name="Nagy L.G."/>
            <person name="Nolan M."/>
            <person name="Ohm R.A."/>
            <person name="Patyshakuliyeva A."/>
            <person name="Rokas A."/>
            <person name="Ruiz-Duenas F.J."/>
            <person name="Sabat G."/>
            <person name="Salamov A."/>
            <person name="Samejima M."/>
            <person name="Schmutz J."/>
            <person name="Slot J.C."/>
            <person name="St John F."/>
            <person name="Stenlid J."/>
            <person name="Sun H."/>
            <person name="Sun S."/>
            <person name="Syed K."/>
            <person name="Tsang A."/>
            <person name="Wiebenga A."/>
            <person name="Young D."/>
            <person name="Pisabarro A."/>
            <person name="Eastwood D.C."/>
            <person name="Martin F."/>
            <person name="Cullen D."/>
            <person name="Grigoriev I.V."/>
            <person name="Hibbett D.S."/>
        </authorList>
    </citation>
    <scope>NUCLEOTIDE SEQUENCE [LARGE SCALE GENOMIC DNA]</scope>
    <source>
        <strain evidence="2">TFB10046</strain>
    </source>
</reference>
<dbReference type="KEGG" id="adl:AURDEDRAFT_178409"/>
<organism evidence="1 2">
    <name type="scientific">Auricularia subglabra (strain TFB-10046 / SS5)</name>
    <name type="common">White-rot fungus</name>
    <name type="synonym">Auricularia delicata (strain TFB10046)</name>
    <dbReference type="NCBI Taxonomy" id="717982"/>
    <lineage>
        <taxon>Eukaryota</taxon>
        <taxon>Fungi</taxon>
        <taxon>Dikarya</taxon>
        <taxon>Basidiomycota</taxon>
        <taxon>Agaricomycotina</taxon>
        <taxon>Agaricomycetes</taxon>
        <taxon>Auriculariales</taxon>
        <taxon>Auriculariaceae</taxon>
        <taxon>Auricularia</taxon>
    </lineage>
</organism>
<dbReference type="InParanoid" id="J0D1Q5"/>
<proteinExistence type="predicted"/>
<keyword evidence="2" id="KW-1185">Reference proteome</keyword>
<dbReference type="AlphaFoldDB" id="J0D1Q5"/>
<gene>
    <name evidence="1" type="ORF">AURDEDRAFT_178409</name>
</gene>
<evidence type="ECO:0000313" key="1">
    <source>
        <dbReference type="EMBL" id="EJD32512.1"/>
    </source>
</evidence>
<dbReference type="Proteomes" id="UP000006514">
    <property type="component" value="Unassembled WGS sequence"/>
</dbReference>
<name>J0D1Q5_AURST</name>
<accession>J0D1Q5</accession>
<dbReference type="EMBL" id="JH688899">
    <property type="protein sequence ID" value="EJD32512.1"/>
    <property type="molecule type" value="Genomic_DNA"/>
</dbReference>
<evidence type="ECO:0000313" key="2">
    <source>
        <dbReference type="Proteomes" id="UP000006514"/>
    </source>
</evidence>